<dbReference type="Proteomes" id="UP000077752">
    <property type="component" value="Unassembled WGS sequence"/>
</dbReference>
<dbReference type="PANTHER" id="PTHR48219:SF2">
    <property type="entry name" value="VACUOLAR PROTEIN SORTING-ASSOCIATED PROTEIN 62"/>
    <property type="match status" value="1"/>
</dbReference>
<sequence>MEFQFVSSFNPVWTTANDYYTGNPGSFWEPVRPDSSWKAFGSLCVPQTDNPSGTSVMLLARNLASDDQSPPPLAPPSSFTQLWTDRGTGNTGGNGACWQIIAPDGYTALGSVFNNANYSTPDPSEYVCVRNDLVAQLGTGEGVWNDQNSGATCGNLQCYDVFPSFSPPSAASPGTQVTQGSWALGSGSFLSSSQYGVPTTLTNVLVLPNAGTASPGPGENPPSLGTGVNVAPASAWQLTASLPVLFPMVNDPAKNLDWQIDNPLYSLEIWGQWTAITSLTTSTDSGSVTQTITSGVEQSSSNDWSNEVGANLEVSASSDIGLTGVVKVKLGVKIGASFSHTWSGSEGTISSQSTSLSIEVNIPPRSFGVLWQLNYRTYLRRQDNTYVGEVNSTSLLDGYGLNIGTSSYEIAITPYPAQKTG</sequence>
<protein>
    <submittedName>
        <fullName evidence="1">Uncharacterized protein</fullName>
    </submittedName>
</protein>
<dbReference type="EMBL" id="LUCV01000011">
    <property type="protein sequence ID" value="OAI93406.1"/>
    <property type="molecule type" value="Genomic_DNA"/>
</dbReference>
<dbReference type="SUPFAM" id="SSF56973">
    <property type="entry name" value="Aerolisin/ETX pore-forming domain"/>
    <property type="match status" value="1"/>
</dbReference>
<comment type="caution">
    <text evidence="1">The sequence shown here is derived from an EMBL/GenBank/DDBJ whole genome shotgun (WGS) entry which is preliminary data.</text>
</comment>
<name>A0A177SQZ3_PSEPU</name>
<organism evidence="1 2">
    <name type="scientific">Pseudomonas putida</name>
    <name type="common">Arthrobacter siderocapsulatus</name>
    <dbReference type="NCBI Taxonomy" id="303"/>
    <lineage>
        <taxon>Bacteria</taxon>
        <taxon>Pseudomonadati</taxon>
        <taxon>Pseudomonadota</taxon>
        <taxon>Gammaproteobacteria</taxon>
        <taxon>Pseudomonadales</taxon>
        <taxon>Pseudomonadaceae</taxon>
        <taxon>Pseudomonas</taxon>
    </lineage>
</organism>
<reference evidence="1 2" key="1">
    <citation type="submission" date="2016-03" db="EMBL/GenBank/DDBJ databases">
        <title>Draft Genome Assembly of Pseudomonas putida strain CBF10-2.</title>
        <authorList>
            <person name="Iyer R.S."/>
            <person name="Damania A."/>
        </authorList>
    </citation>
    <scope>NUCLEOTIDE SEQUENCE [LARGE SCALE GENOMIC DNA]</scope>
    <source>
        <strain evidence="1 2">CBF10-2</strain>
    </source>
</reference>
<proteinExistence type="predicted"/>
<evidence type="ECO:0000313" key="2">
    <source>
        <dbReference type="Proteomes" id="UP000077752"/>
    </source>
</evidence>
<dbReference type="InterPro" id="IPR009291">
    <property type="entry name" value="Vps62"/>
</dbReference>
<dbReference type="PANTHER" id="PTHR48219">
    <property type="entry name" value="VACUOLAR PROTEIN SORTING-ASSOCIATED PROTEIN 62-RELATED"/>
    <property type="match status" value="1"/>
</dbReference>
<evidence type="ECO:0000313" key="1">
    <source>
        <dbReference type="EMBL" id="OAI93406.1"/>
    </source>
</evidence>
<dbReference type="Gene3D" id="2.170.15.10">
    <property type="entry name" value="Proaerolysin, chain A, domain 3"/>
    <property type="match status" value="1"/>
</dbReference>
<dbReference type="AlphaFoldDB" id="A0A177SQZ3"/>
<dbReference type="Pfam" id="PF06101">
    <property type="entry name" value="Vps62"/>
    <property type="match status" value="1"/>
</dbReference>
<gene>
    <name evidence="1" type="ORF">AYO28_13445</name>
</gene>
<accession>A0A177SQZ3</accession>